<dbReference type="EMBL" id="UINC01000197">
    <property type="protein sequence ID" value="SUZ50929.1"/>
    <property type="molecule type" value="Genomic_DNA"/>
</dbReference>
<accession>A0A381N8Z6</accession>
<organism evidence="1">
    <name type="scientific">marine metagenome</name>
    <dbReference type="NCBI Taxonomy" id="408172"/>
    <lineage>
        <taxon>unclassified sequences</taxon>
        <taxon>metagenomes</taxon>
        <taxon>ecological metagenomes</taxon>
    </lineage>
</organism>
<dbReference type="AlphaFoldDB" id="A0A381N8Z6"/>
<dbReference type="InterPro" id="IPR047690">
    <property type="entry name" value="IPExxxVDY_fam"/>
</dbReference>
<reference evidence="1" key="1">
    <citation type="submission" date="2018-05" db="EMBL/GenBank/DDBJ databases">
        <authorList>
            <person name="Lanie J.A."/>
            <person name="Ng W.-L."/>
            <person name="Kazmierczak K.M."/>
            <person name="Andrzejewski T.M."/>
            <person name="Davidsen T.M."/>
            <person name="Wayne K.J."/>
            <person name="Tettelin H."/>
            <person name="Glass J.I."/>
            <person name="Rusch D."/>
            <person name="Podicherti R."/>
            <person name="Tsui H.-C.T."/>
            <person name="Winkler M.E."/>
        </authorList>
    </citation>
    <scope>NUCLEOTIDE SEQUENCE</scope>
</reference>
<name>A0A381N8Z6_9ZZZZ</name>
<protein>
    <recommendedName>
        <fullName evidence="2">IPExxxVDY family protein</fullName>
    </recommendedName>
</protein>
<dbReference type="NCBIfam" id="NF033205">
    <property type="entry name" value="IPExxxVDY"/>
    <property type="match status" value="1"/>
</dbReference>
<proteinExistence type="predicted"/>
<evidence type="ECO:0000313" key="1">
    <source>
        <dbReference type="EMBL" id="SUZ50929.1"/>
    </source>
</evidence>
<sequence length="142" mass="17060">MNIKKSKIEFYADDFKVVGIVSNSKEYKIAWILNNLLNINLKKSDNILIKLINNHLISVSCLNYKDKKKYIRLLTNRLNNKENVKSHFISKLSKFDYFLQFSVNFFEFESFNIINELKRDNRIQFANFVDVNKLKEKYMLYI</sequence>
<evidence type="ECO:0008006" key="2">
    <source>
        <dbReference type="Google" id="ProtNLM"/>
    </source>
</evidence>
<gene>
    <name evidence="1" type="ORF">METZ01_LOCUS3783</name>
</gene>